<dbReference type="EMBL" id="FRCX01000002">
    <property type="protein sequence ID" value="SHM73513.1"/>
    <property type="molecule type" value="Genomic_DNA"/>
</dbReference>
<sequence>MMTTPNSVPPLAHPLELIPFFRRWPASQPRNLLYTIIWSSGLGVMLAALEVVLVRDGVSYWTRLGPMLLMSNLIGLMIHTGSVLSNRLLNGWPRRARGLPRVLFSMALMGVSVLVGIGFGNLLWSGADPLLLLSNRGVQAESLVIAAGVALLLYMVRSAADRRAARAVEEARQKEVLASSARMLAEARLRALQAQIEPHFLYNTLANVVSLIGPQPAQAQHMLERFIDYLRATLSASRSEEATLASECKLIAAYLDVLKVRMGERLLYRIEVPDELRQFRIAPMLLQPVVENAIAHGLEPKVEGGEVVLSARVEGDHVSLRISDTGVGLNEAAPRKPGGGVGLSNLRERLRSLYGAAAKVELLENQPCGMTVRLMLPLNESPTSIPSVP</sequence>
<organism evidence="3 4">
    <name type="scientific">Duganella sacchari</name>
    <dbReference type="NCBI Taxonomy" id="551987"/>
    <lineage>
        <taxon>Bacteria</taxon>
        <taxon>Pseudomonadati</taxon>
        <taxon>Pseudomonadota</taxon>
        <taxon>Betaproteobacteria</taxon>
        <taxon>Burkholderiales</taxon>
        <taxon>Oxalobacteraceae</taxon>
        <taxon>Telluria group</taxon>
        <taxon>Duganella</taxon>
    </lineage>
</organism>
<dbReference type="Pfam" id="PF02518">
    <property type="entry name" value="HATPase_c"/>
    <property type="match status" value="1"/>
</dbReference>
<dbReference type="GO" id="GO:0016020">
    <property type="term" value="C:membrane"/>
    <property type="evidence" value="ECO:0007669"/>
    <property type="project" value="InterPro"/>
</dbReference>
<dbReference type="Gene3D" id="3.30.565.10">
    <property type="entry name" value="Histidine kinase-like ATPase, C-terminal domain"/>
    <property type="match status" value="1"/>
</dbReference>
<gene>
    <name evidence="3" type="ORF">SAMN05192549_102352</name>
</gene>
<evidence type="ECO:0000313" key="4">
    <source>
        <dbReference type="Proteomes" id="UP000184339"/>
    </source>
</evidence>
<feature type="transmembrane region" description="Helical" evidence="1">
    <location>
        <begin position="102"/>
        <end position="124"/>
    </location>
</feature>
<dbReference type="PANTHER" id="PTHR34220:SF9">
    <property type="entry name" value="SIGNAL TRANSDUCTION HISTIDINE KINASE INTERNAL REGION DOMAIN-CONTAINING PROTEIN"/>
    <property type="match status" value="1"/>
</dbReference>
<dbReference type="InterPro" id="IPR003594">
    <property type="entry name" value="HATPase_dom"/>
</dbReference>
<protein>
    <submittedName>
        <fullName evidence="3">Histidine kinase</fullName>
    </submittedName>
</protein>
<dbReference type="InterPro" id="IPR005467">
    <property type="entry name" value="His_kinase_dom"/>
</dbReference>
<keyword evidence="1" id="KW-0812">Transmembrane</keyword>
<keyword evidence="1" id="KW-1133">Transmembrane helix</keyword>
<dbReference type="InterPro" id="IPR010559">
    <property type="entry name" value="Sig_transdc_His_kin_internal"/>
</dbReference>
<keyword evidence="4" id="KW-1185">Reference proteome</keyword>
<dbReference type="PANTHER" id="PTHR34220">
    <property type="entry name" value="SENSOR HISTIDINE KINASE YPDA"/>
    <property type="match status" value="1"/>
</dbReference>
<dbReference type="Proteomes" id="UP000184339">
    <property type="component" value="Unassembled WGS sequence"/>
</dbReference>
<evidence type="ECO:0000259" key="2">
    <source>
        <dbReference type="PROSITE" id="PS50109"/>
    </source>
</evidence>
<keyword evidence="1" id="KW-0472">Membrane</keyword>
<evidence type="ECO:0000256" key="1">
    <source>
        <dbReference type="SAM" id="Phobius"/>
    </source>
</evidence>
<keyword evidence="3" id="KW-0808">Transferase</keyword>
<feature type="transmembrane region" description="Helical" evidence="1">
    <location>
        <begin position="32"/>
        <end position="54"/>
    </location>
</feature>
<dbReference type="SUPFAM" id="SSF55874">
    <property type="entry name" value="ATPase domain of HSP90 chaperone/DNA topoisomerase II/histidine kinase"/>
    <property type="match status" value="1"/>
</dbReference>
<proteinExistence type="predicted"/>
<feature type="transmembrane region" description="Helical" evidence="1">
    <location>
        <begin position="60"/>
        <end position="81"/>
    </location>
</feature>
<accession>A0A1M7L6S9</accession>
<dbReference type="RefSeq" id="WP_229255616.1">
    <property type="nucleotide sequence ID" value="NZ_FRCX01000002.1"/>
</dbReference>
<dbReference type="PROSITE" id="PS50109">
    <property type="entry name" value="HIS_KIN"/>
    <property type="match status" value="1"/>
</dbReference>
<keyword evidence="3" id="KW-0418">Kinase</keyword>
<dbReference type="GO" id="GO:0000155">
    <property type="term" value="F:phosphorelay sensor kinase activity"/>
    <property type="evidence" value="ECO:0007669"/>
    <property type="project" value="InterPro"/>
</dbReference>
<feature type="transmembrane region" description="Helical" evidence="1">
    <location>
        <begin position="136"/>
        <end position="156"/>
    </location>
</feature>
<reference evidence="4" key="1">
    <citation type="submission" date="2016-11" db="EMBL/GenBank/DDBJ databases">
        <authorList>
            <person name="Varghese N."/>
            <person name="Submissions S."/>
        </authorList>
    </citation>
    <scope>NUCLEOTIDE SEQUENCE [LARGE SCALE GENOMIC DNA]</scope>
    <source>
        <strain evidence="4">Sac-22</strain>
    </source>
</reference>
<dbReference type="Pfam" id="PF06580">
    <property type="entry name" value="His_kinase"/>
    <property type="match status" value="1"/>
</dbReference>
<name>A0A1M7L6S9_9BURK</name>
<dbReference type="InterPro" id="IPR036890">
    <property type="entry name" value="HATPase_C_sf"/>
</dbReference>
<feature type="domain" description="Histidine kinase" evidence="2">
    <location>
        <begin position="286"/>
        <end position="380"/>
    </location>
</feature>
<dbReference type="SMART" id="SM00387">
    <property type="entry name" value="HATPase_c"/>
    <property type="match status" value="1"/>
</dbReference>
<dbReference type="AlphaFoldDB" id="A0A1M7L6S9"/>
<dbReference type="STRING" id="551987.SAMN05192549_102352"/>
<dbReference type="InterPro" id="IPR050640">
    <property type="entry name" value="Bact_2-comp_sensor_kinase"/>
</dbReference>
<evidence type="ECO:0000313" key="3">
    <source>
        <dbReference type="EMBL" id="SHM73513.1"/>
    </source>
</evidence>